<dbReference type="AlphaFoldDB" id="A0A8W7PPH9"/>
<feature type="transmembrane region" description="Helical" evidence="10">
    <location>
        <begin position="41"/>
        <end position="62"/>
    </location>
</feature>
<keyword evidence="9" id="KW-0539">Nucleus</keyword>
<dbReference type="InterPro" id="IPR001171">
    <property type="entry name" value="ERG24_DHCR-like"/>
</dbReference>
<keyword evidence="8" id="KW-0675">Receptor</keyword>
<keyword evidence="5 10" id="KW-1133">Transmembrane helix</keyword>
<dbReference type="GO" id="GO:0005637">
    <property type="term" value="C:nuclear inner membrane"/>
    <property type="evidence" value="ECO:0007669"/>
    <property type="project" value="UniProtKB-SubCell"/>
</dbReference>
<dbReference type="Gene3D" id="1.20.120.1630">
    <property type="match status" value="1"/>
</dbReference>
<feature type="transmembrane region" description="Helical" evidence="10">
    <location>
        <begin position="250"/>
        <end position="268"/>
    </location>
</feature>
<name>A0A8W7PPH9_ANOCL</name>
<keyword evidence="4 10" id="KW-0812">Transmembrane</keyword>
<dbReference type="PANTHER" id="PTHR21257">
    <property type="entry name" value="DELTA(14)-STEROL REDUCTASE"/>
    <property type="match status" value="1"/>
</dbReference>
<evidence type="ECO:0008006" key="12">
    <source>
        <dbReference type="Google" id="ProtNLM"/>
    </source>
</evidence>
<dbReference type="Proteomes" id="UP000075882">
    <property type="component" value="Unassembled WGS sequence"/>
</dbReference>
<evidence type="ECO:0000256" key="3">
    <source>
        <dbReference type="ARBA" id="ARBA00022553"/>
    </source>
</evidence>
<feature type="transmembrane region" description="Helical" evidence="10">
    <location>
        <begin position="74"/>
        <end position="94"/>
    </location>
</feature>
<evidence type="ECO:0000256" key="8">
    <source>
        <dbReference type="ARBA" id="ARBA00023170"/>
    </source>
</evidence>
<dbReference type="GO" id="GO:0050613">
    <property type="term" value="F:Delta14-sterol reductase activity"/>
    <property type="evidence" value="ECO:0007669"/>
    <property type="project" value="TreeGrafter"/>
</dbReference>
<keyword evidence="6" id="KW-0238">DNA-binding</keyword>
<protein>
    <recommendedName>
        <fullName evidence="12">Steroid 5-alpha reductase C-terminal domain-containing protein</fullName>
    </recommendedName>
</protein>
<evidence type="ECO:0000256" key="4">
    <source>
        <dbReference type="ARBA" id="ARBA00022692"/>
    </source>
</evidence>
<evidence type="ECO:0000313" key="11">
    <source>
        <dbReference type="EnsemblMetazoa" id="ACOM034941-PA.1"/>
    </source>
</evidence>
<sequence>MNKEIGTFYAVFVAGVALLTGLPIGKQVSLMDDSNQKRSHVFNGLTVALGTGLAVFVAEYCYKYPLLSVVSRGYNQLLVLSILTALAVALLTFVKSRTVPVVERNPYARTGNFLIDFFAGRELDPTVLHVFNLKLVTYHVSVVLALLFNGIILYRNLHFAALPEHLTAAPMQERLLYSLQHLTCEPVPVAAAAVTLLYLLDLLAYEHHLAASFELQQEGFGAQMLLRYAVFPFALTLLPKYVAAHKLSDVPLWAVGVCVALALVGLFVKRASMRIKYLYRLNPLGEKVACLETYPTFQGRRLLVAKWWRFVRQPNYVGDVLQTVALLPLLYWRFAWPP</sequence>
<dbReference type="EnsemblMetazoa" id="ACOM034941-RA">
    <property type="protein sequence ID" value="ACOM034941-PA.1"/>
    <property type="gene ID" value="ACOM034941"/>
</dbReference>
<proteinExistence type="inferred from homology"/>
<evidence type="ECO:0000256" key="6">
    <source>
        <dbReference type="ARBA" id="ARBA00023125"/>
    </source>
</evidence>
<dbReference type="Pfam" id="PF01222">
    <property type="entry name" value="ERG4_ERG24"/>
    <property type="match status" value="1"/>
</dbReference>
<keyword evidence="3" id="KW-0597">Phosphoprotein</keyword>
<feature type="transmembrane region" description="Helical" evidence="10">
    <location>
        <begin position="135"/>
        <end position="154"/>
    </location>
</feature>
<keyword evidence="7 10" id="KW-0472">Membrane</keyword>
<organism evidence="11">
    <name type="scientific">Anopheles coluzzii</name>
    <name type="common">African malaria mosquito</name>
    <dbReference type="NCBI Taxonomy" id="1518534"/>
    <lineage>
        <taxon>Eukaryota</taxon>
        <taxon>Metazoa</taxon>
        <taxon>Ecdysozoa</taxon>
        <taxon>Arthropoda</taxon>
        <taxon>Hexapoda</taxon>
        <taxon>Insecta</taxon>
        <taxon>Pterygota</taxon>
        <taxon>Neoptera</taxon>
        <taxon>Endopterygota</taxon>
        <taxon>Diptera</taxon>
        <taxon>Nematocera</taxon>
        <taxon>Culicoidea</taxon>
        <taxon>Culicidae</taxon>
        <taxon>Anophelinae</taxon>
        <taxon>Anopheles</taxon>
    </lineage>
</organism>
<evidence type="ECO:0000256" key="9">
    <source>
        <dbReference type="ARBA" id="ARBA00023242"/>
    </source>
</evidence>
<evidence type="ECO:0000256" key="10">
    <source>
        <dbReference type="SAM" id="Phobius"/>
    </source>
</evidence>
<dbReference type="GO" id="GO:0005789">
    <property type="term" value="C:endoplasmic reticulum membrane"/>
    <property type="evidence" value="ECO:0007669"/>
    <property type="project" value="TreeGrafter"/>
</dbReference>
<accession>A0A8W7PPH9</accession>
<comment type="subcellular location">
    <subcellularLocation>
        <location evidence="1">Nucleus inner membrane</location>
        <topology evidence="1">Multi-pass membrane protein</topology>
    </subcellularLocation>
</comment>
<evidence type="ECO:0000256" key="1">
    <source>
        <dbReference type="ARBA" id="ARBA00004473"/>
    </source>
</evidence>
<feature type="transmembrane region" description="Helical" evidence="10">
    <location>
        <begin position="6"/>
        <end position="25"/>
    </location>
</feature>
<dbReference type="PANTHER" id="PTHR21257:SF55">
    <property type="entry name" value="DELTA(14)-STEROL REDUCTASE LBR"/>
    <property type="match status" value="1"/>
</dbReference>
<comment type="similarity">
    <text evidence="2">Belongs to the ERG4/ERG24 family.</text>
</comment>
<evidence type="ECO:0000256" key="7">
    <source>
        <dbReference type="ARBA" id="ARBA00023136"/>
    </source>
</evidence>
<evidence type="ECO:0000256" key="5">
    <source>
        <dbReference type="ARBA" id="ARBA00022989"/>
    </source>
</evidence>
<dbReference type="VEuPathDB" id="VectorBase:ACON2_037744"/>
<reference evidence="11" key="1">
    <citation type="submission" date="2022-08" db="UniProtKB">
        <authorList>
            <consortium name="EnsemblMetazoa"/>
        </authorList>
    </citation>
    <scope>IDENTIFICATION</scope>
</reference>
<feature type="transmembrane region" description="Helical" evidence="10">
    <location>
        <begin position="187"/>
        <end position="205"/>
    </location>
</feature>
<dbReference type="GO" id="GO:0006695">
    <property type="term" value="P:cholesterol biosynthetic process"/>
    <property type="evidence" value="ECO:0007669"/>
    <property type="project" value="TreeGrafter"/>
</dbReference>
<dbReference type="GO" id="GO:0003677">
    <property type="term" value="F:DNA binding"/>
    <property type="evidence" value="ECO:0007669"/>
    <property type="project" value="UniProtKB-KW"/>
</dbReference>
<evidence type="ECO:0000256" key="2">
    <source>
        <dbReference type="ARBA" id="ARBA00005402"/>
    </source>
</evidence>